<reference evidence="1" key="1">
    <citation type="submission" date="2016-04" db="EMBL/GenBank/DDBJ databases">
        <authorList>
            <person name="Evans L.H."/>
            <person name="Alamgir A."/>
            <person name="Owens N."/>
            <person name="Weber N.D."/>
            <person name="Virtaneva K."/>
            <person name="Barbian K."/>
            <person name="Babar A."/>
            <person name="Rosenke K."/>
        </authorList>
    </citation>
    <scope>NUCLEOTIDE SEQUENCE</scope>
    <source>
        <strain evidence="1">86-2</strain>
    </source>
</reference>
<accession>A0A212K3X9</accession>
<evidence type="ECO:0000313" key="1">
    <source>
        <dbReference type="EMBL" id="SBW06414.1"/>
    </source>
</evidence>
<proteinExistence type="predicted"/>
<protein>
    <submittedName>
        <fullName evidence="1">Uncharacterized protein</fullName>
    </submittedName>
</protein>
<dbReference type="EMBL" id="FLUL01000001">
    <property type="protein sequence ID" value="SBW06414.1"/>
    <property type="molecule type" value="Genomic_DNA"/>
</dbReference>
<name>A0A212K3X9_9BACT</name>
<gene>
    <name evidence="1" type="ORF">KL86DYS2_12969</name>
</gene>
<dbReference type="AlphaFoldDB" id="A0A212K3X9"/>
<sequence length="60" mass="7110">MEERPPRYTVLWECSKDKQTIKLILLWKKEKQQKQLITLWSTQRAFAQIGSLYANGSAKK</sequence>
<organism evidence="1">
    <name type="scientific">uncultured Dysgonomonas sp</name>
    <dbReference type="NCBI Taxonomy" id="206096"/>
    <lineage>
        <taxon>Bacteria</taxon>
        <taxon>Pseudomonadati</taxon>
        <taxon>Bacteroidota</taxon>
        <taxon>Bacteroidia</taxon>
        <taxon>Bacteroidales</taxon>
        <taxon>Dysgonomonadaceae</taxon>
        <taxon>Dysgonomonas</taxon>
        <taxon>environmental samples</taxon>
    </lineage>
</organism>